<reference evidence="1" key="1">
    <citation type="submission" date="2014-09" db="EMBL/GenBank/DDBJ databases">
        <authorList>
            <person name="Magalhaes I.L.F."/>
            <person name="Oliveira U."/>
            <person name="Santos F.R."/>
            <person name="Vidigal T.H.D.A."/>
            <person name="Brescovit A.D."/>
            <person name="Santos A.J."/>
        </authorList>
    </citation>
    <scope>NUCLEOTIDE SEQUENCE</scope>
    <source>
        <tissue evidence="1">Shoot tissue taken approximately 20 cm above the soil surface</tissue>
    </source>
</reference>
<accession>A0A0A9DCC3</accession>
<evidence type="ECO:0000313" key="1">
    <source>
        <dbReference type="EMBL" id="JAD85461.1"/>
    </source>
</evidence>
<proteinExistence type="predicted"/>
<organism evidence="1">
    <name type="scientific">Arundo donax</name>
    <name type="common">Giant reed</name>
    <name type="synonym">Donax arundinaceus</name>
    <dbReference type="NCBI Taxonomy" id="35708"/>
    <lineage>
        <taxon>Eukaryota</taxon>
        <taxon>Viridiplantae</taxon>
        <taxon>Streptophyta</taxon>
        <taxon>Embryophyta</taxon>
        <taxon>Tracheophyta</taxon>
        <taxon>Spermatophyta</taxon>
        <taxon>Magnoliopsida</taxon>
        <taxon>Liliopsida</taxon>
        <taxon>Poales</taxon>
        <taxon>Poaceae</taxon>
        <taxon>PACMAD clade</taxon>
        <taxon>Arundinoideae</taxon>
        <taxon>Arundineae</taxon>
        <taxon>Arundo</taxon>
    </lineage>
</organism>
<dbReference type="AlphaFoldDB" id="A0A0A9DCC3"/>
<name>A0A0A9DCC3_ARUDO</name>
<protein>
    <submittedName>
        <fullName evidence="1">Uncharacterized protein</fullName>
    </submittedName>
</protein>
<sequence length="90" mass="10624">MIFKLNSCIQKMVTTHMKKFNQIKLRFSPYQTFILLFVKVFLSSIHKKFVIVQAIEKNYHCQLCLNKTKVFFCFLVLLSVRGFCLAPNTL</sequence>
<dbReference type="EMBL" id="GBRH01212434">
    <property type="protein sequence ID" value="JAD85461.1"/>
    <property type="molecule type" value="Transcribed_RNA"/>
</dbReference>
<reference evidence="1" key="2">
    <citation type="journal article" date="2015" name="Data Brief">
        <title>Shoot transcriptome of the giant reed, Arundo donax.</title>
        <authorList>
            <person name="Barrero R.A."/>
            <person name="Guerrero F.D."/>
            <person name="Moolhuijzen P."/>
            <person name="Goolsby J.A."/>
            <person name="Tidwell J."/>
            <person name="Bellgard S.E."/>
            <person name="Bellgard M.I."/>
        </authorList>
    </citation>
    <scope>NUCLEOTIDE SEQUENCE</scope>
    <source>
        <tissue evidence="1">Shoot tissue taken approximately 20 cm above the soil surface</tissue>
    </source>
</reference>